<gene>
    <name evidence="1" type="ORF">S12H4_47073</name>
</gene>
<accession>X1V613</accession>
<dbReference type="AlphaFoldDB" id="X1V613"/>
<dbReference type="InterPro" id="IPR029055">
    <property type="entry name" value="Ntn_hydrolases_N"/>
</dbReference>
<dbReference type="SUPFAM" id="SSF56235">
    <property type="entry name" value="N-terminal nucleophile aminohydrolases (Ntn hydrolases)"/>
    <property type="match status" value="1"/>
</dbReference>
<feature type="non-terminal residue" evidence="1">
    <location>
        <position position="1"/>
    </location>
</feature>
<dbReference type="Pfam" id="PF01112">
    <property type="entry name" value="Asparaginase_2"/>
    <property type="match status" value="1"/>
</dbReference>
<dbReference type="GO" id="GO:0016811">
    <property type="term" value="F:hydrolase activity, acting on carbon-nitrogen (but not peptide) bonds, in linear amides"/>
    <property type="evidence" value="ECO:0007669"/>
    <property type="project" value="UniProtKB-ARBA"/>
</dbReference>
<reference evidence="1" key="1">
    <citation type="journal article" date="2014" name="Front. Microbiol.">
        <title>High frequency of phylogenetically diverse reductive dehalogenase-homologous genes in deep subseafloor sedimentary metagenomes.</title>
        <authorList>
            <person name="Kawai M."/>
            <person name="Futagami T."/>
            <person name="Toyoda A."/>
            <person name="Takaki Y."/>
            <person name="Nishi S."/>
            <person name="Hori S."/>
            <person name="Arai W."/>
            <person name="Tsubouchi T."/>
            <person name="Morono Y."/>
            <person name="Uchiyama I."/>
            <person name="Ito T."/>
            <person name="Fujiyama A."/>
            <person name="Inagaki F."/>
            <person name="Takami H."/>
        </authorList>
    </citation>
    <scope>NUCLEOTIDE SEQUENCE</scope>
    <source>
        <strain evidence="1">Expedition CK06-06</strain>
    </source>
</reference>
<name>X1V613_9ZZZZ</name>
<dbReference type="Gene3D" id="3.60.20.30">
    <property type="entry name" value="(Glycosyl)asparaginase"/>
    <property type="match status" value="1"/>
</dbReference>
<protein>
    <recommendedName>
        <fullName evidence="2">Isoaspartyl peptidase/L-asparaginase</fullName>
    </recommendedName>
</protein>
<evidence type="ECO:0000313" key="1">
    <source>
        <dbReference type="EMBL" id="GAJ07621.1"/>
    </source>
</evidence>
<dbReference type="PANTHER" id="PTHR10188">
    <property type="entry name" value="L-ASPARAGINASE"/>
    <property type="match status" value="1"/>
</dbReference>
<feature type="non-terminal residue" evidence="1">
    <location>
        <position position="252"/>
    </location>
</feature>
<comment type="caution">
    <text evidence="1">The sequence shown here is derived from an EMBL/GenBank/DDBJ whole genome shotgun (WGS) entry which is preliminary data.</text>
</comment>
<dbReference type="EMBL" id="BARW01029268">
    <property type="protein sequence ID" value="GAJ07621.1"/>
    <property type="molecule type" value="Genomic_DNA"/>
</dbReference>
<dbReference type="InterPro" id="IPR000246">
    <property type="entry name" value="Peptidase_T2"/>
</dbReference>
<evidence type="ECO:0008006" key="2">
    <source>
        <dbReference type="Google" id="ProtNLM"/>
    </source>
</evidence>
<organism evidence="1">
    <name type="scientific">marine sediment metagenome</name>
    <dbReference type="NCBI Taxonomy" id="412755"/>
    <lineage>
        <taxon>unclassified sequences</taxon>
        <taxon>metagenomes</taxon>
        <taxon>ecological metagenomes</taxon>
    </lineage>
</organism>
<dbReference type="PANTHER" id="PTHR10188:SF6">
    <property type="entry name" value="N(4)-(BETA-N-ACETYLGLUCOSAMINYL)-L-ASPARAGINASE"/>
    <property type="match status" value="1"/>
</dbReference>
<sequence length="252" mass="28003">LDASIMEGATLRTGAVASVSKYVHVISIARKVMEETPHVLLVGDGAHRFARAMGFEEWDLTTERTRMIAKAIAEDIAEDLPDDFRRKDYYIQAIKSNKLHEWYKRLSNEQYGTTNVIGMDSDGNIVVGVSTSGMSWKYPGRVGDSPIIGAGNYCDNRYGGVACTGKGELSIRLLTARMTIKYMEEGMSLEEAITKSFNEVHDLKETGTMQCIAIDKDGNTISASSARESSHWYMDVDMDEPVERPGIWVKAE</sequence>
<proteinExistence type="predicted"/>